<evidence type="ECO:0000313" key="3">
    <source>
        <dbReference type="Proteomes" id="UP001227317"/>
    </source>
</evidence>
<gene>
    <name evidence="2" type="ORF">QSG27_28375</name>
</gene>
<reference evidence="2 3" key="1">
    <citation type="submission" date="2023-06" db="EMBL/GenBank/DDBJ databases">
        <title>Azospirillum isscasensis sp.nov, a bacterium isolated from rhizosphere soil of rice.</title>
        <authorList>
            <person name="Wang H."/>
        </authorList>
    </citation>
    <scope>NUCLEOTIDE SEQUENCE [LARGE SCALE GENOMIC DNA]</scope>
    <source>
        <strain evidence="2 3">C340-1</strain>
    </source>
</reference>
<evidence type="ECO:0000259" key="1">
    <source>
        <dbReference type="Pfam" id="PF08446"/>
    </source>
</evidence>
<feature type="domain" description="PAS fold-2" evidence="1">
    <location>
        <begin position="20"/>
        <end position="115"/>
    </location>
</feature>
<dbReference type="InterPro" id="IPR013654">
    <property type="entry name" value="PAS_2"/>
</dbReference>
<keyword evidence="2" id="KW-0418">Kinase</keyword>
<evidence type="ECO:0000313" key="2">
    <source>
        <dbReference type="EMBL" id="MDQ2106637.1"/>
    </source>
</evidence>
<keyword evidence="2" id="KW-0808">Transferase</keyword>
<dbReference type="Gene3D" id="3.30.450.20">
    <property type="entry name" value="PAS domain"/>
    <property type="match status" value="1"/>
</dbReference>
<dbReference type="InterPro" id="IPR035965">
    <property type="entry name" value="PAS-like_dom_sf"/>
</dbReference>
<dbReference type="Pfam" id="PF08446">
    <property type="entry name" value="PAS_2"/>
    <property type="match status" value="1"/>
</dbReference>
<name>A0ABU0WR60_9PROT</name>
<protein>
    <submittedName>
        <fullName evidence="2">Histidine kinase</fullName>
    </submittedName>
</protein>
<organism evidence="2 3">
    <name type="scientific">Azospirillum isscasi</name>
    <dbReference type="NCBI Taxonomy" id="3053926"/>
    <lineage>
        <taxon>Bacteria</taxon>
        <taxon>Pseudomonadati</taxon>
        <taxon>Pseudomonadota</taxon>
        <taxon>Alphaproteobacteria</taxon>
        <taxon>Rhodospirillales</taxon>
        <taxon>Azospirillaceae</taxon>
        <taxon>Azospirillum</taxon>
    </lineage>
</organism>
<feature type="non-terminal residue" evidence="2">
    <location>
        <position position="127"/>
    </location>
</feature>
<accession>A0ABU0WR60</accession>
<keyword evidence="3" id="KW-1185">Reference proteome</keyword>
<dbReference type="SUPFAM" id="SSF55785">
    <property type="entry name" value="PYP-like sensor domain (PAS domain)"/>
    <property type="match status" value="1"/>
</dbReference>
<dbReference type="GO" id="GO:0016301">
    <property type="term" value="F:kinase activity"/>
    <property type="evidence" value="ECO:0007669"/>
    <property type="project" value="UniProtKB-KW"/>
</dbReference>
<proteinExistence type="predicted"/>
<sequence>MSNSFQSPAGHSSAGTTVDGIQPHGALVVLRNDGETILACSANTADFLGVAPERLLGRGVGVLELPELPGLLAELRALPPGLRALGLHATLTPPGGEPLAALLHEHGGRLILEVERLPAGPGVWGAT</sequence>
<dbReference type="EMBL" id="JAUJFI010000300">
    <property type="protein sequence ID" value="MDQ2106637.1"/>
    <property type="molecule type" value="Genomic_DNA"/>
</dbReference>
<dbReference type="Proteomes" id="UP001227317">
    <property type="component" value="Unassembled WGS sequence"/>
</dbReference>
<comment type="caution">
    <text evidence="2">The sequence shown here is derived from an EMBL/GenBank/DDBJ whole genome shotgun (WGS) entry which is preliminary data.</text>
</comment>